<dbReference type="InterPro" id="IPR011969">
    <property type="entry name" value="Clan_AA_Asp_peptidase_C"/>
</dbReference>
<keyword evidence="2" id="KW-0645">Protease</keyword>
<dbReference type="STRING" id="1513271.XM47_01300"/>
<sequence>MNEPDLNQKTGRAMSYVAWILAVGLLTYFFQGYLNRKENPNQNPDSEFYQGAIEVKLKRNASGHYVTNGYINQKQVKFLLDTGATSVSIPETIAQEIGLPYGPKHIASTANGNIEVYQTRIDLLEIGDIKLRNVSASINPYMENTILLGMSALKRIEFSQRGNTLTLRKY</sequence>
<dbReference type="OrthoDB" id="185963at2"/>
<dbReference type="InterPro" id="IPR034122">
    <property type="entry name" value="Retropepsin-like_bacterial"/>
</dbReference>
<dbReference type="NCBIfam" id="TIGR02281">
    <property type="entry name" value="clan_AA_DTGA"/>
    <property type="match status" value="1"/>
</dbReference>
<dbReference type="Gene3D" id="2.40.70.10">
    <property type="entry name" value="Acid Proteases"/>
    <property type="match status" value="1"/>
</dbReference>
<evidence type="ECO:0000313" key="2">
    <source>
        <dbReference type="EMBL" id="KMT66786.1"/>
    </source>
</evidence>
<feature type="transmembrane region" description="Helical" evidence="1">
    <location>
        <begin position="16"/>
        <end position="34"/>
    </location>
</feature>
<dbReference type="GO" id="GO:0004190">
    <property type="term" value="F:aspartic-type endopeptidase activity"/>
    <property type="evidence" value="ECO:0007669"/>
    <property type="project" value="InterPro"/>
</dbReference>
<keyword evidence="1" id="KW-0812">Transmembrane</keyword>
<dbReference type="Pfam" id="PF13975">
    <property type="entry name" value="gag-asp_proteas"/>
    <property type="match status" value="1"/>
</dbReference>
<dbReference type="InterPro" id="IPR021109">
    <property type="entry name" value="Peptidase_aspartic_dom_sf"/>
</dbReference>
<name>A0A0J8JQ09_9ALTE</name>
<keyword evidence="3" id="KW-1185">Reference proteome</keyword>
<dbReference type="Proteomes" id="UP000037600">
    <property type="component" value="Unassembled WGS sequence"/>
</dbReference>
<dbReference type="EMBL" id="LAZL01000002">
    <property type="protein sequence ID" value="KMT66786.1"/>
    <property type="molecule type" value="Genomic_DNA"/>
</dbReference>
<evidence type="ECO:0000313" key="3">
    <source>
        <dbReference type="Proteomes" id="UP000037600"/>
    </source>
</evidence>
<dbReference type="InterPro" id="IPR001969">
    <property type="entry name" value="Aspartic_peptidase_AS"/>
</dbReference>
<comment type="caution">
    <text evidence="2">The sequence shown here is derived from an EMBL/GenBank/DDBJ whole genome shotgun (WGS) entry which is preliminary data.</text>
</comment>
<dbReference type="SUPFAM" id="SSF50630">
    <property type="entry name" value="Acid proteases"/>
    <property type="match status" value="1"/>
</dbReference>
<evidence type="ECO:0000256" key="1">
    <source>
        <dbReference type="SAM" id="Phobius"/>
    </source>
</evidence>
<gene>
    <name evidence="2" type="ORF">XM47_01300</name>
</gene>
<keyword evidence="1" id="KW-0472">Membrane</keyword>
<proteinExistence type="predicted"/>
<reference evidence="2 3" key="1">
    <citation type="submission" date="2015-04" db="EMBL/GenBank/DDBJ databases">
        <title>Draft Genome Sequence of the Novel Agar-Digesting Marine Bacterium Q1.</title>
        <authorList>
            <person name="Li Y."/>
            <person name="Li D."/>
            <person name="Chen G."/>
            <person name="Du Z."/>
        </authorList>
    </citation>
    <scope>NUCLEOTIDE SEQUENCE [LARGE SCALE GENOMIC DNA]</scope>
    <source>
        <strain evidence="2 3">Q1</strain>
    </source>
</reference>
<organism evidence="2 3">
    <name type="scientific">Catenovulum maritimum</name>
    <dbReference type="NCBI Taxonomy" id="1513271"/>
    <lineage>
        <taxon>Bacteria</taxon>
        <taxon>Pseudomonadati</taxon>
        <taxon>Pseudomonadota</taxon>
        <taxon>Gammaproteobacteria</taxon>
        <taxon>Alteromonadales</taxon>
        <taxon>Alteromonadaceae</taxon>
        <taxon>Catenovulum</taxon>
    </lineage>
</organism>
<dbReference type="PROSITE" id="PS00141">
    <property type="entry name" value="ASP_PROTEASE"/>
    <property type="match status" value="1"/>
</dbReference>
<keyword evidence="1" id="KW-1133">Transmembrane helix</keyword>
<dbReference type="RefSeq" id="WP_048688500.1">
    <property type="nucleotide sequence ID" value="NZ_KQ130482.1"/>
</dbReference>
<dbReference type="GO" id="GO:0006508">
    <property type="term" value="P:proteolysis"/>
    <property type="evidence" value="ECO:0007669"/>
    <property type="project" value="UniProtKB-KW"/>
</dbReference>
<protein>
    <submittedName>
        <fullName evidence="2">Aspartyl protease</fullName>
    </submittedName>
</protein>
<accession>A0A0J8JQ09</accession>
<dbReference type="CDD" id="cd05483">
    <property type="entry name" value="retropepsin_like_bacteria"/>
    <property type="match status" value="1"/>
</dbReference>
<keyword evidence="2" id="KW-0378">Hydrolase</keyword>
<dbReference type="AlphaFoldDB" id="A0A0J8JQ09"/>